<sequence>MATPKSPAITHYVIDDWLVWEVEEAPAVAKREDSWSRGTPVNQSACNIRGVGGQADVRTIQAGSWITVDLSENRSKGTEQYAKVLAIRECGSGRSAVTHACISMGMSLGAVELSDSRDVIFTAREGFELSDSSVVLTDELHIIHSAQILKSIDGDLDAHGTMSTGSEIGRSSGRIKLCDQLWIHKNKDTGAMTLRLGSIALQPGVDEAASVSNGEPASRPDRPSDEGRRETRSNRKPSSKVVHNNSLLAASELATAERHARPTKRKTTTGVVKPATNGLEGGRSAGVQPMNPDGQESDHKLTSRGVVHRGREKATAMRRSSRKSQETKQTAESHTEDGREPSPFSYIIDDLDRKIRAAKEHAAKAIGPGE</sequence>
<keyword evidence="3" id="KW-1185">Reference proteome</keyword>
<reference evidence="2" key="1">
    <citation type="submission" date="2021-07" db="EMBL/GenBank/DDBJ databases">
        <title>Elsinoe batatas strain:CRI-CJ2 Genome sequencing and assembly.</title>
        <authorList>
            <person name="Huang L."/>
        </authorList>
    </citation>
    <scope>NUCLEOTIDE SEQUENCE</scope>
    <source>
        <strain evidence="2">CRI-CJ2</strain>
    </source>
</reference>
<evidence type="ECO:0000256" key="1">
    <source>
        <dbReference type="SAM" id="MobiDB-lite"/>
    </source>
</evidence>
<dbReference type="Proteomes" id="UP000809789">
    <property type="component" value="Unassembled WGS sequence"/>
</dbReference>
<dbReference type="AlphaFoldDB" id="A0A8K0PD04"/>
<accession>A0A8K0PD04</accession>
<proteinExistence type="predicted"/>
<feature type="compositionally biased region" description="Basic and acidic residues" evidence="1">
    <location>
        <begin position="218"/>
        <end position="233"/>
    </location>
</feature>
<comment type="caution">
    <text evidence="2">The sequence shown here is derived from an EMBL/GenBank/DDBJ whole genome shotgun (WGS) entry which is preliminary data.</text>
</comment>
<name>A0A8K0PD04_9PEZI</name>
<protein>
    <submittedName>
        <fullName evidence="2">Uncharacterized protein</fullName>
    </submittedName>
</protein>
<feature type="compositionally biased region" description="Basic and acidic residues" evidence="1">
    <location>
        <begin position="323"/>
        <end position="340"/>
    </location>
</feature>
<dbReference type="EMBL" id="JAESVG020000008">
    <property type="protein sequence ID" value="KAG8625141.1"/>
    <property type="molecule type" value="Genomic_DNA"/>
</dbReference>
<feature type="region of interest" description="Disordered" evidence="1">
    <location>
        <begin position="207"/>
        <end position="345"/>
    </location>
</feature>
<organism evidence="2 3">
    <name type="scientific">Elsinoe batatas</name>
    <dbReference type="NCBI Taxonomy" id="2601811"/>
    <lineage>
        <taxon>Eukaryota</taxon>
        <taxon>Fungi</taxon>
        <taxon>Dikarya</taxon>
        <taxon>Ascomycota</taxon>
        <taxon>Pezizomycotina</taxon>
        <taxon>Dothideomycetes</taxon>
        <taxon>Dothideomycetidae</taxon>
        <taxon>Myriangiales</taxon>
        <taxon>Elsinoaceae</taxon>
        <taxon>Elsinoe</taxon>
    </lineage>
</organism>
<gene>
    <name evidence="2" type="ORF">KVT40_006892</name>
</gene>
<evidence type="ECO:0000313" key="3">
    <source>
        <dbReference type="Proteomes" id="UP000809789"/>
    </source>
</evidence>
<evidence type="ECO:0000313" key="2">
    <source>
        <dbReference type="EMBL" id="KAG8625141.1"/>
    </source>
</evidence>